<dbReference type="CDD" id="cd00038">
    <property type="entry name" value="CAP_ED"/>
    <property type="match status" value="1"/>
</dbReference>
<dbReference type="Pfam" id="PF00027">
    <property type="entry name" value="cNMP_binding"/>
    <property type="match status" value="1"/>
</dbReference>
<dbReference type="SUPFAM" id="SSF51206">
    <property type="entry name" value="cAMP-binding domain-like"/>
    <property type="match status" value="1"/>
</dbReference>
<dbReference type="PROSITE" id="PS50042">
    <property type="entry name" value="CNMP_BINDING_3"/>
    <property type="match status" value="1"/>
</dbReference>
<dbReference type="Gene3D" id="2.60.120.10">
    <property type="entry name" value="Jelly Rolls"/>
    <property type="match status" value="1"/>
</dbReference>
<dbReference type="InterPro" id="IPR014710">
    <property type="entry name" value="RmlC-like_jellyroll"/>
</dbReference>
<feature type="compositionally biased region" description="Basic and acidic residues" evidence="1">
    <location>
        <begin position="533"/>
        <end position="548"/>
    </location>
</feature>
<dbReference type="Proteomes" id="UP001217089">
    <property type="component" value="Unassembled WGS sequence"/>
</dbReference>
<comment type="caution">
    <text evidence="3">The sequence shown here is derived from an EMBL/GenBank/DDBJ whole genome shotgun (WGS) entry which is preliminary data.</text>
</comment>
<keyword evidence="4" id="KW-1185">Reference proteome</keyword>
<evidence type="ECO:0000313" key="3">
    <source>
        <dbReference type="EMBL" id="KAJ8297578.1"/>
    </source>
</evidence>
<protein>
    <recommendedName>
        <fullName evidence="2">Cyclic nucleotide-binding domain-containing protein</fullName>
    </recommendedName>
</protein>
<dbReference type="PANTHER" id="PTHR23011:SF38">
    <property type="entry name" value="CYCLIC NUCLEOTIDE-BINDING DOMAIN-CONTAINING PROTEIN"/>
    <property type="match status" value="1"/>
</dbReference>
<reference evidence="3 4" key="1">
    <citation type="submission" date="2022-12" db="EMBL/GenBank/DDBJ databases">
        <title>Chromosome-level genome of Tegillarca granosa.</title>
        <authorList>
            <person name="Kim J."/>
        </authorList>
    </citation>
    <scope>NUCLEOTIDE SEQUENCE [LARGE SCALE GENOMIC DNA]</scope>
    <source>
        <strain evidence="3">Teg-2019</strain>
        <tissue evidence="3">Adductor muscle</tissue>
    </source>
</reference>
<name>A0ABQ9DWD5_TEGGR</name>
<dbReference type="InterPro" id="IPR018490">
    <property type="entry name" value="cNMP-bd_dom_sf"/>
</dbReference>
<evidence type="ECO:0000256" key="1">
    <source>
        <dbReference type="SAM" id="MobiDB-lite"/>
    </source>
</evidence>
<proteinExistence type="predicted"/>
<sequence>MAMVQLAPETQKLLNEAMSHTQGHAFRLLWQDAVTLSQQNQIAMQNRLREIKKKNAKIKNKMKINLLNQPQIAHYLGLPVRPYIKFRRLARAVTMLIQVCHACKSLLVSSVAQENWFALVDNVSAATALQTGKRERAFVTKVLNEQGKFVDLKFDVNDYRSSLKSEDLFTDEIRDIMKKRPGTRSQDQLAEVVRCMKGISKPFREYPLNIQKDICQYGYYDKYKHNRVIIRRGLPPDGIYFVISGTLIVKPEGRKNPDEIHAGEKLGEEDLVCGCMRRATVVTKNEVEILFLHRFDYMDIFNMAPDSNDASNLDICKQNIVLRHFPLQKLIDNPGTWSTLKYKYGRLIVKDSNDMEWLYGEARVISYLEPGVIDVKARRKVIQKKMQDESHFHRKKKILDFVSDREYMKSKYSPTNYHPGPKRTILSAPPTYGHRKCLDELAYKSFPGTPREFQTTRLYLDTKSEELGFKLPNIKRPQSETGTGTISTEKEPEEVKVEKENIMERKIQTPEIKQQIDIKIDEIKEEDEEDEEKDKTDEKEKSSEKGENESDGEQSENGTKEDSVSAVDKENEDDFTSVQTSFTADELKAIADARRSYYQKTGKSGILKTDNSHNKQDILPKNLRERKKLVRKKYLNAPDLKKVKIVSRKTSDEKTELPPFVQVETLHPGQCFVSLNFQGLRSCLDPADRGPSVSLISGDCEVLSINKKFFLKHADDAMFSLIKLKSKEFPQQEELIDRLDITMQWDEFKHQTMKETLHTLKM</sequence>
<evidence type="ECO:0000313" key="4">
    <source>
        <dbReference type="Proteomes" id="UP001217089"/>
    </source>
</evidence>
<feature type="region of interest" description="Disordered" evidence="1">
    <location>
        <begin position="473"/>
        <end position="497"/>
    </location>
</feature>
<feature type="compositionally biased region" description="Basic and acidic residues" evidence="1">
    <location>
        <begin position="558"/>
        <end position="569"/>
    </location>
</feature>
<gene>
    <name evidence="3" type="ORF">KUTeg_024109</name>
</gene>
<feature type="domain" description="Cyclic nucleotide-binding" evidence="2">
    <location>
        <begin position="223"/>
        <end position="301"/>
    </location>
</feature>
<organism evidence="3 4">
    <name type="scientific">Tegillarca granosa</name>
    <name type="common">Malaysian cockle</name>
    <name type="synonym">Anadara granosa</name>
    <dbReference type="NCBI Taxonomy" id="220873"/>
    <lineage>
        <taxon>Eukaryota</taxon>
        <taxon>Metazoa</taxon>
        <taxon>Spiralia</taxon>
        <taxon>Lophotrochozoa</taxon>
        <taxon>Mollusca</taxon>
        <taxon>Bivalvia</taxon>
        <taxon>Autobranchia</taxon>
        <taxon>Pteriomorphia</taxon>
        <taxon>Arcoida</taxon>
        <taxon>Arcoidea</taxon>
        <taxon>Arcidae</taxon>
        <taxon>Tegillarca</taxon>
    </lineage>
</organism>
<feature type="region of interest" description="Disordered" evidence="1">
    <location>
        <begin position="517"/>
        <end position="578"/>
    </location>
</feature>
<evidence type="ECO:0000259" key="2">
    <source>
        <dbReference type="PROSITE" id="PS50042"/>
    </source>
</evidence>
<accession>A0ABQ9DWD5</accession>
<feature type="compositionally biased region" description="Acidic residues" evidence="1">
    <location>
        <begin position="523"/>
        <end position="532"/>
    </location>
</feature>
<feature type="compositionally biased region" description="Basic and acidic residues" evidence="1">
    <location>
        <begin position="488"/>
        <end position="497"/>
    </location>
</feature>
<dbReference type="PANTHER" id="PTHR23011">
    <property type="entry name" value="CYCLIC NUCLEOTIDE-BINDING DOMAIN CONTAINING PROTEIN"/>
    <property type="match status" value="1"/>
</dbReference>
<dbReference type="EMBL" id="JARBDR010000923">
    <property type="protein sequence ID" value="KAJ8297578.1"/>
    <property type="molecule type" value="Genomic_DNA"/>
</dbReference>
<dbReference type="InterPro" id="IPR000595">
    <property type="entry name" value="cNMP-bd_dom"/>
</dbReference>